<keyword evidence="5" id="KW-1185">Reference proteome</keyword>
<dbReference type="Proteomes" id="UP000315343">
    <property type="component" value="Unassembled WGS sequence"/>
</dbReference>
<dbReference type="InterPro" id="IPR045337">
    <property type="entry name" value="MmgE_PrpD_C"/>
</dbReference>
<dbReference type="GO" id="GO:0016829">
    <property type="term" value="F:lyase activity"/>
    <property type="evidence" value="ECO:0007669"/>
    <property type="project" value="InterPro"/>
</dbReference>
<dbReference type="RefSeq" id="WP_145082153.1">
    <property type="nucleotide sequence ID" value="NZ_VLKH01000004.1"/>
</dbReference>
<proteinExistence type="inferred from homology"/>
<dbReference type="InterPro" id="IPR045336">
    <property type="entry name" value="MmgE_PrpD_N"/>
</dbReference>
<gene>
    <name evidence="4" type="ORF">LY60_01607</name>
</gene>
<feature type="domain" description="MmgE/PrpD C-terminal" evidence="3">
    <location>
        <begin position="272"/>
        <end position="438"/>
    </location>
</feature>
<dbReference type="Pfam" id="PF19305">
    <property type="entry name" value="MmgE_PrpD_C"/>
    <property type="match status" value="1"/>
</dbReference>
<evidence type="ECO:0000256" key="1">
    <source>
        <dbReference type="ARBA" id="ARBA00006174"/>
    </source>
</evidence>
<evidence type="ECO:0000259" key="2">
    <source>
        <dbReference type="Pfam" id="PF03972"/>
    </source>
</evidence>
<protein>
    <submittedName>
        <fullName evidence="4">2-methylcitrate dehydratase PrpD</fullName>
    </submittedName>
</protein>
<dbReference type="PANTHER" id="PTHR16943">
    <property type="entry name" value="2-METHYLCITRATE DEHYDRATASE-RELATED"/>
    <property type="match status" value="1"/>
</dbReference>
<comment type="caution">
    <text evidence="4">The sequence shown here is derived from an EMBL/GenBank/DDBJ whole genome shotgun (WGS) entry which is preliminary data.</text>
</comment>
<dbReference type="Gene3D" id="1.10.4100.10">
    <property type="entry name" value="2-methylcitrate dehydratase PrpD"/>
    <property type="match status" value="1"/>
</dbReference>
<dbReference type="InterPro" id="IPR005656">
    <property type="entry name" value="MmgE_PrpD"/>
</dbReference>
<dbReference type="InterPro" id="IPR036148">
    <property type="entry name" value="MmgE/PrpD_sf"/>
</dbReference>
<dbReference type="AlphaFoldDB" id="A0A562JB43"/>
<dbReference type="PANTHER" id="PTHR16943:SF8">
    <property type="entry name" value="2-METHYLCITRATE DEHYDRATASE"/>
    <property type="match status" value="1"/>
</dbReference>
<dbReference type="InterPro" id="IPR042183">
    <property type="entry name" value="MmgE/PrpD_sf_1"/>
</dbReference>
<dbReference type="Gene3D" id="3.30.1330.120">
    <property type="entry name" value="2-methylcitrate dehydratase PrpD"/>
    <property type="match status" value="1"/>
</dbReference>
<feature type="domain" description="MmgE/PrpD N-terminal" evidence="2">
    <location>
        <begin position="5"/>
        <end position="249"/>
    </location>
</feature>
<dbReference type="InterPro" id="IPR042188">
    <property type="entry name" value="MmgE/PrpD_sf_2"/>
</dbReference>
<accession>A0A562JB43</accession>
<reference evidence="4 5" key="1">
    <citation type="submission" date="2019-07" db="EMBL/GenBank/DDBJ databases">
        <title>Genomic Encyclopedia of Type Strains, Phase I: the one thousand microbial genomes (KMG-I) project.</title>
        <authorList>
            <person name="Kyrpides N."/>
        </authorList>
    </citation>
    <scope>NUCLEOTIDE SEQUENCE [LARGE SCALE GENOMIC DNA]</scope>
    <source>
        <strain evidence="4 5">DSM 13558</strain>
    </source>
</reference>
<dbReference type="OrthoDB" id="9791416at2"/>
<evidence type="ECO:0000313" key="5">
    <source>
        <dbReference type="Proteomes" id="UP000315343"/>
    </source>
</evidence>
<evidence type="ECO:0000259" key="3">
    <source>
        <dbReference type="Pfam" id="PF19305"/>
    </source>
</evidence>
<comment type="similarity">
    <text evidence="1">Belongs to the PrpD family.</text>
</comment>
<dbReference type="SUPFAM" id="SSF103378">
    <property type="entry name" value="2-methylcitrate dehydratase PrpD"/>
    <property type="match status" value="1"/>
</dbReference>
<name>A0A562JB43_9FIRM</name>
<organism evidence="4 5">
    <name type="scientific">Sedimentibacter saalensis</name>
    <dbReference type="NCBI Taxonomy" id="130788"/>
    <lineage>
        <taxon>Bacteria</taxon>
        <taxon>Bacillati</taxon>
        <taxon>Bacillota</taxon>
        <taxon>Tissierellia</taxon>
        <taxon>Sedimentibacter</taxon>
    </lineage>
</organism>
<evidence type="ECO:0000313" key="4">
    <source>
        <dbReference type="EMBL" id="TWH80347.1"/>
    </source>
</evidence>
<dbReference type="EMBL" id="VLKH01000004">
    <property type="protein sequence ID" value="TWH80347.1"/>
    <property type="molecule type" value="Genomic_DNA"/>
</dbReference>
<dbReference type="Pfam" id="PF03972">
    <property type="entry name" value="MmgE_PrpD_N"/>
    <property type="match status" value="1"/>
</dbReference>
<sequence length="459" mass="50594">MNELEQLSDFIFNFDLEKTHCDVVETAKICVLDSFSAAVGASKDKLIVDIIKKYKEFYNSENENGIYVWGHNIKLPVVQAAFINAMMGHKLELDDVHTNSKTHIGTVVVPTAICLAQYLKSSPKEFLEAVICGYEVMSRIGMGFGVSSHRNKGWHVTSTAGTFGAAAAAAKLLKLNVKETTHALGMAGTQSFGLWAFLEDSASSKILHPARAASSGIEAAMLAKAGMTGPVSILSANDGNLFKAMSDEYDMAKVTKDLGVVFEIKNVDNKPYPCCRSTHCAIDSAIQLKKLYIIDVDDIEEVQIGTYLVGYKQCGLTEGSKNPGTSTEAKFSTPYTFATAMINGNVSLEHFTAESINNEYVHSLLKKVTVYSDDEFTKRYPMHWGCKAKIVMKDKNVYEIEVKDASGSVYNPVSKNDIKNKAIPLLKVAYEDSVIEKILNIEKYSDMFMESFMKQEAEN</sequence>